<protein>
    <recommendedName>
        <fullName evidence="8">7,8-dihydroneopterin aldolase</fullName>
        <ecNumber evidence="8">4.1.2.25</ecNumber>
    </recommendedName>
</protein>
<evidence type="ECO:0000256" key="4">
    <source>
        <dbReference type="ARBA" id="ARBA00005708"/>
    </source>
</evidence>
<dbReference type="InterPro" id="IPR043133">
    <property type="entry name" value="GTP-CH-I_C/QueF"/>
</dbReference>
<evidence type="ECO:0000256" key="2">
    <source>
        <dbReference type="ARBA" id="ARBA00001353"/>
    </source>
</evidence>
<dbReference type="EC" id="4.1.2.25" evidence="8"/>
<dbReference type="GO" id="GO:0005737">
    <property type="term" value="C:cytoplasm"/>
    <property type="evidence" value="ECO:0007669"/>
    <property type="project" value="TreeGrafter"/>
</dbReference>
<dbReference type="Gene3D" id="3.30.1130.10">
    <property type="match status" value="1"/>
</dbReference>
<evidence type="ECO:0000256" key="7">
    <source>
        <dbReference type="ARBA" id="ARBA00023239"/>
    </source>
</evidence>
<dbReference type="EMBL" id="CP040986">
    <property type="protein sequence ID" value="QDD13063.1"/>
    <property type="molecule type" value="Genomic_DNA"/>
</dbReference>
<evidence type="ECO:0000256" key="6">
    <source>
        <dbReference type="ARBA" id="ARBA00023235"/>
    </source>
</evidence>
<comment type="catalytic activity">
    <reaction evidence="1">
        <text>7,8-dihydroneopterin = 7,8-dihydromonapterin</text>
        <dbReference type="Rhea" id="RHEA:45328"/>
        <dbReference type="ChEBI" id="CHEBI:17001"/>
        <dbReference type="ChEBI" id="CHEBI:71175"/>
        <dbReference type="EC" id="5.1.99.8"/>
    </reaction>
</comment>
<dbReference type="GO" id="GO:0016853">
    <property type="term" value="F:isomerase activity"/>
    <property type="evidence" value="ECO:0007669"/>
    <property type="project" value="UniProtKB-KW"/>
</dbReference>
<evidence type="ECO:0000313" key="11">
    <source>
        <dbReference type="Proteomes" id="UP000312102"/>
    </source>
</evidence>
<keyword evidence="7 8" id="KW-0456">Lyase</keyword>
<dbReference type="PANTHER" id="PTHR42844">
    <property type="entry name" value="DIHYDRONEOPTERIN ALDOLASE 1-RELATED"/>
    <property type="match status" value="1"/>
</dbReference>
<dbReference type="PANTHER" id="PTHR42844:SF1">
    <property type="entry name" value="DIHYDRONEOPTERIN ALDOLASE 1-RELATED"/>
    <property type="match status" value="1"/>
</dbReference>
<evidence type="ECO:0000259" key="9">
    <source>
        <dbReference type="SMART" id="SM00905"/>
    </source>
</evidence>
<evidence type="ECO:0000313" key="10">
    <source>
        <dbReference type="EMBL" id="QDD13063.1"/>
    </source>
</evidence>
<comment type="similarity">
    <text evidence="4 8">Belongs to the DHNA family.</text>
</comment>
<dbReference type="FunFam" id="3.30.1130.10:FF:000002">
    <property type="entry name" value="7,8-dihydroneopterin aldolase"/>
    <property type="match status" value="1"/>
</dbReference>
<evidence type="ECO:0000256" key="8">
    <source>
        <dbReference type="RuleBase" id="RU362079"/>
    </source>
</evidence>
<dbReference type="RefSeq" id="WP_139882657.1">
    <property type="nucleotide sequence ID" value="NZ_CP040986.1"/>
</dbReference>
<dbReference type="Pfam" id="PF02152">
    <property type="entry name" value="FolB"/>
    <property type="match status" value="1"/>
</dbReference>
<dbReference type="GO" id="GO:0046656">
    <property type="term" value="P:folic acid biosynthetic process"/>
    <property type="evidence" value="ECO:0007669"/>
    <property type="project" value="UniProtKB-UniRule"/>
</dbReference>
<dbReference type="SMART" id="SM00905">
    <property type="entry name" value="FolB"/>
    <property type="match status" value="1"/>
</dbReference>
<dbReference type="GO" id="GO:0046654">
    <property type="term" value="P:tetrahydrofolate biosynthetic process"/>
    <property type="evidence" value="ECO:0007669"/>
    <property type="project" value="UniProtKB-UniRule"/>
</dbReference>
<feature type="domain" description="Dihydroneopterin aldolase/epimerase" evidence="9">
    <location>
        <begin position="6"/>
        <end position="116"/>
    </location>
</feature>
<dbReference type="Proteomes" id="UP000312102">
    <property type="component" value="Chromosome"/>
</dbReference>
<comment type="function">
    <text evidence="8">Catalyzes the conversion of 7,8-dihydroneopterin to 6-hydroxymethyl-7,8-dihydropterin.</text>
</comment>
<sequence length="120" mass="13670">MMAPLIFIEEMKVETIIGVSDWERALPQTLLIDLEMTLPQITSANSDLITDTIDYALVAERIKSITSNHTFKLLEPLAYRIIETLEKEFKAPWMKLKISKPQILPQVKAVGVIFEKGVRT</sequence>
<comment type="catalytic activity">
    <reaction evidence="2 8">
        <text>7,8-dihydroneopterin = 6-hydroxymethyl-7,8-dihydropterin + glycolaldehyde</text>
        <dbReference type="Rhea" id="RHEA:10540"/>
        <dbReference type="ChEBI" id="CHEBI:17001"/>
        <dbReference type="ChEBI" id="CHEBI:17071"/>
        <dbReference type="ChEBI" id="CHEBI:44841"/>
        <dbReference type="EC" id="4.1.2.25"/>
    </reaction>
</comment>
<dbReference type="NCBIfam" id="TIGR00526">
    <property type="entry name" value="folB_dom"/>
    <property type="match status" value="1"/>
</dbReference>
<dbReference type="InterPro" id="IPR006156">
    <property type="entry name" value="Dihydroneopterin_aldolase"/>
</dbReference>
<proteinExistence type="inferred from homology"/>
<reference evidence="10 11" key="1">
    <citation type="journal article" date="2019" name="ISME J.">
        <title>Evolution in action: habitat transition from sediment to the pelagial leads to genome streamlining in Methylophilaceae.</title>
        <authorList>
            <person name="Salcher M."/>
            <person name="Schaefle D."/>
            <person name="Kaspar M."/>
            <person name="Neuenschwander S.M."/>
            <person name="Ghai R."/>
        </authorList>
    </citation>
    <scope>NUCLEOTIDE SEQUENCE [LARGE SCALE GENOMIC DNA]</scope>
    <source>
        <strain evidence="10 11">MMS-RI-1</strain>
    </source>
</reference>
<keyword evidence="11" id="KW-1185">Reference proteome</keyword>
<evidence type="ECO:0000256" key="3">
    <source>
        <dbReference type="ARBA" id="ARBA00005013"/>
    </source>
</evidence>
<dbReference type="CDD" id="cd00534">
    <property type="entry name" value="DHNA_DHNTPE"/>
    <property type="match status" value="1"/>
</dbReference>
<evidence type="ECO:0000256" key="5">
    <source>
        <dbReference type="ARBA" id="ARBA00022909"/>
    </source>
</evidence>
<gene>
    <name evidence="10" type="primary">folB</name>
    <name evidence="10" type="ORF">FIT61_00990</name>
</gene>
<keyword evidence="6" id="KW-0413">Isomerase</keyword>
<dbReference type="AlphaFoldDB" id="A0AAE6KP19"/>
<comment type="pathway">
    <text evidence="3 8">Cofactor biosynthesis; tetrahydrofolate biosynthesis; 2-amino-4-hydroxy-6-hydroxymethyl-7,8-dihydropteridine diphosphate from 7,8-dihydroneopterin triphosphate: step 3/4.</text>
</comment>
<dbReference type="NCBIfam" id="TIGR00525">
    <property type="entry name" value="folB"/>
    <property type="match status" value="1"/>
</dbReference>
<organism evidence="10 11">
    <name type="scientific">Candidatus Methylopumilus rimovensis</name>
    <dbReference type="NCBI Taxonomy" id="2588535"/>
    <lineage>
        <taxon>Bacteria</taxon>
        <taxon>Pseudomonadati</taxon>
        <taxon>Pseudomonadota</taxon>
        <taxon>Betaproteobacteria</taxon>
        <taxon>Nitrosomonadales</taxon>
        <taxon>Methylophilaceae</taxon>
        <taxon>Candidatus Methylopumilus</taxon>
    </lineage>
</organism>
<keyword evidence="5 8" id="KW-0289">Folate biosynthesis</keyword>
<evidence type="ECO:0000256" key="1">
    <source>
        <dbReference type="ARBA" id="ARBA00000693"/>
    </source>
</evidence>
<dbReference type="GO" id="GO:0004150">
    <property type="term" value="F:dihydroneopterin aldolase activity"/>
    <property type="evidence" value="ECO:0007669"/>
    <property type="project" value="UniProtKB-UniRule"/>
</dbReference>
<accession>A0AAE6KP19</accession>
<dbReference type="SUPFAM" id="SSF55620">
    <property type="entry name" value="Tetrahydrobiopterin biosynthesis enzymes-like"/>
    <property type="match status" value="1"/>
</dbReference>
<dbReference type="KEGG" id="mrk:FIT61_00990"/>
<name>A0AAE6KP19_9PROT</name>
<dbReference type="InterPro" id="IPR006157">
    <property type="entry name" value="FolB_dom"/>
</dbReference>